<evidence type="ECO:0000256" key="4">
    <source>
        <dbReference type="ARBA" id="ARBA00022827"/>
    </source>
</evidence>
<feature type="binding site" evidence="7">
    <location>
        <position position="78"/>
    </location>
    <ligand>
        <name>FAD</name>
        <dbReference type="ChEBI" id="CHEBI:57692"/>
    </ligand>
</feature>
<name>A0A844ZTN3_9SPHN</name>
<dbReference type="PANTHER" id="PTHR48467">
    <property type="entry name" value="GLUTAMATE SYNTHASE 1 [NADH], CHLOROPLASTIC-LIKE"/>
    <property type="match status" value="1"/>
</dbReference>
<feature type="binding site" evidence="8">
    <location>
        <begin position="193"/>
        <end position="194"/>
    </location>
    <ligand>
        <name>NADP(+)</name>
        <dbReference type="ChEBI" id="CHEBI:58349"/>
    </ligand>
</feature>
<comment type="similarity">
    <text evidence="2">Belongs to the ferredoxin--NADP reductase type 1 family.</text>
</comment>
<reference evidence="10 11" key="1">
    <citation type="submission" date="2019-12" db="EMBL/GenBank/DDBJ databases">
        <title>Genomic-based taxomic classification of the family Erythrobacteraceae.</title>
        <authorList>
            <person name="Xu L."/>
        </authorList>
    </citation>
    <scope>NUCLEOTIDE SEQUENCE [LARGE SCALE GENOMIC DNA]</scope>
    <source>
        <strain evidence="10 11">KCTC 52763</strain>
    </source>
</reference>
<dbReference type="InterPro" id="IPR021163">
    <property type="entry name" value="Ferredox_Rdtase_adrenod"/>
</dbReference>
<feature type="binding site" evidence="7">
    <location>
        <begin position="354"/>
        <end position="356"/>
    </location>
    <ligand>
        <name>FAD</name>
        <dbReference type="ChEBI" id="CHEBI:57692"/>
    </ligand>
</feature>
<keyword evidence="6" id="KW-0560">Oxidoreductase</keyword>
<dbReference type="InterPro" id="IPR036188">
    <property type="entry name" value="FAD/NAD-bd_sf"/>
</dbReference>
<evidence type="ECO:0000256" key="1">
    <source>
        <dbReference type="ARBA" id="ARBA00001974"/>
    </source>
</evidence>
<dbReference type="InterPro" id="IPR055275">
    <property type="entry name" value="Ferredox_Rdtase"/>
</dbReference>
<feature type="binding site" evidence="7">
    <location>
        <position position="42"/>
    </location>
    <ligand>
        <name>FAD</name>
        <dbReference type="ChEBI" id="CHEBI:57692"/>
    </ligand>
</feature>
<dbReference type="Pfam" id="PF07992">
    <property type="entry name" value="Pyr_redox_2"/>
    <property type="match status" value="1"/>
</dbReference>
<proteinExistence type="inferred from homology"/>
<keyword evidence="4 7" id="KW-0274">FAD</keyword>
<dbReference type="PRINTS" id="PR00419">
    <property type="entry name" value="ADXRDTASE"/>
</dbReference>
<dbReference type="RefSeq" id="WP_160603930.1">
    <property type="nucleotide sequence ID" value="NZ_WTYX01000001.1"/>
</dbReference>
<evidence type="ECO:0000256" key="3">
    <source>
        <dbReference type="ARBA" id="ARBA00022630"/>
    </source>
</evidence>
<evidence type="ECO:0000256" key="8">
    <source>
        <dbReference type="PIRSR" id="PIRSR000362-2"/>
    </source>
</evidence>
<keyword evidence="5 8" id="KW-0521">NADP</keyword>
<dbReference type="PIRSF" id="PIRSF000362">
    <property type="entry name" value="FNR"/>
    <property type="match status" value="1"/>
</dbReference>
<dbReference type="AlphaFoldDB" id="A0A844ZTN3"/>
<feature type="binding site" evidence="8">
    <location>
        <position position="354"/>
    </location>
    <ligand>
        <name>NADP(+)</name>
        <dbReference type="ChEBI" id="CHEBI:58349"/>
    </ligand>
</feature>
<dbReference type="EMBL" id="WTYX01000001">
    <property type="protein sequence ID" value="MXO90480.1"/>
    <property type="molecule type" value="Genomic_DNA"/>
</dbReference>
<evidence type="ECO:0000313" key="10">
    <source>
        <dbReference type="EMBL" id="MXO90480.1"/>
    </source>
</evidence>
<dbReference type="GO" id="GO:0016491">
    <property type="term" value="F:oxidoreductase activity"/>
    <property type="evidence" value="ECO:0007669"/>
    <property type="project" value="UniProtKB-KW"/>
</dbReference>
<accession>A0A844ZTN3</accession>
<dbReference type="SUPFAM" id="SSF51971">
    <property type="entry name" value="Nucleotide-binding domain"/>
    <property type="match status" value="2"/>
</dbReference>
<evidence type="ECO:0000256" key="5">
    <source>
        <dbReference type="ARBA" id="ARBA00022857"/>
    </source>
</evidence>
<sequence length="438" mass="47004">MRHIAIIGSGPAGYYTAEAAQKQWGDDVRVDIFDMLPVPYGLIRTGVAPDHQSIKGVSRRYEKTALTDNVRFVGNVSVGTDISIAELQELYDAVVLATGAPNDRQLGLPGEDLGHVFGSASFVGWYNGHPQFADLNPDLSGKNAVVIGMGNVALDVARILAKTEAEFAGSDIVAHALDALKASGLEKITILGRRGPHQIMMTPKELGELGSLERASPRVTLDDLPEEADDAILEPGIRKSVTHLRSFAAIPEDMHAEKPIEVEFDFFANPTAMEGDGKVSSVIVEETRLESGKAVGTGKAYAVPADIVVACIGYRTSPIPDIPFDERAGRFANDEGRILPGLYCVGWARRGPSGTIGTNRPDGYSLIEKIAEDAESGTLGRADKAGREGFDALAATRDLDVVTFHDWKKIEEAETAAARDGSPREKFVDIEAMIKASH</sequence>
<dbReference type="Proteomes" id="UP000442714">
    <property type="component" value="Unassembled WGS sequence"/>
</dbReference>
<evidence type="ECO:0000256" key="7">
    <source>
        <dbReference type="PIRSR" id="PIRSR000362-1"/>
    </source>
</evidence>
<dbReference type="OrthoDB" id="9803192at2"/>
<organism evidence="10 11">
    <name type="scientific">Pontixanthobacter aquaemixtae</name>
    <dbReference type="NCBI Taxonomy" id="1958940"/>
    <lineage>
        <taxon>Bacteria</taxon>
        <taxon>Pseudomonadati</taxon>
        <taxon>Pseudomonadota</taxon>
        <taxon>Alphaproteobacteria</taxon>
        <taxon>Sphingomonadales</taxon>
        <taxon>Erythrobacteraceae</taxon>
        <taxon>Pontixanthobacter</taxon>
    </lineage>
</organism>
<feature type="binding site" evidence="8">
    <location>
        <position position="205"/>
    </location>
    <ligand>
        <name>NADP(+)</name>
        <dbReference type="ChEBI" id="CHEBI:58349"/>
    </ligand>
</feature>
<dbReference type="Gene3D" id="3.40.50.720">
    <property type="entry name" value="NAD(P)-binding Rossmann-like Domain"/>
    <property type="match status" value="1"/>
</dbReference>
<evidence type="ECO:0000256" key="6">
    <source>
        <dbReference type="ARBA" id="ARBA00023002"/>
    </source>
</evidence>
<dbReference type="InterPro" id="IPR023753">
    <property type="entry name" value="FAD/NAD-binding_dom"/>
</dbReference>
<keyword evidence="3" id="KW-0285">Flavoprotein</keyword>
<dbReference type="Gene3D" id="3.50.50.60">
    <property type="entry name" value="FAD/NAD(P)-binding domain"/>
    <property type="match status" value="1"/>
</dbReference>
<comment type="cofactor">
    <cofactor evidence="1 7">
        <name>FAD</name>
        <dbReference type="ChEBI" id="CHEBI:57692"/>
    </cofactor>
</comment>
<evidence type="ECO:0000256" key="2">
    <source>
        <dbReference type="ARBA" id="ARBA00008312"/>
    </source>
</evidence>
<keyword evidence="11" id="KW-1185">Reference proteome</keyword>
<protein>
    <submittedName>
        <fullName evidence="10">Pyridine nucleotide-disulfide oxidoreductase</fullName>
    </submittedName>
</protein>
<feature type="binding site" evidence="7">
    <location>
        <position position="12"/>
    </location>
    <ligand>
        <name>FAD</name>
        <dbReference type="ChEBI" id="CHEBI:57692"/>
    </ligand>
</feature>
<gene>
    <name evidence="10" type="ORF">GRI41_06575</name>
</gene>
<evidence type="ECO:0000313" key="11">
    <source>
        <dbReference type="Proteomes" id="UP000442714"/>
    </source>
</evidence>
<dbReference type="PANTHER" id="PTHR48467:SF1">
    <property type="entry name" value="GLUTAMATE SYNTHASE 1 [NADH], CHLOROPLASTIC-LIKE"/>
    <property type="match status" value="1"/>
</dbReference>
<feature type="domain" description="FAD/NAD(P)-binding" evidence="9">
    <location>
        <begin position="3"/>
        <end position="166"/>
    </location>
</feature>
<comment type="caution">
    <text evidence="10">The sequence shown here is derived from an EMBL/GenBank/DDBJ whole genome shotgun (WGS) entry which is preliminary data.</text>
</comment>
<evidence type="ECO:0000259" key="9">
    <source>
        <dbReference type="Pfam" id="PF07992"/>
    </source>
</evidence>
<feature type="binding site" evidence="7">
    <location>
        <position position="347"/>
    </location>
    <ligand>
        <name>FAD</name>
        <dbReference type="ChEBI" id="CHEBI:57692"/>
    </ligand>
</feature>